<protein>
    <submittedName>
        <fullName evidence="12">Tripartite ATP-independent periplasmic transporter DctQ component</fullName>
    </submittedName>
</protein>
<keyword evidence="5 10" id="KW-0812">Transmembrane</keyword>
<keyword evidence="2" id="KW-0813">Transport</keyword>
<dbReference type="HOGENOM" id="CLU_086356_2_1_7"/>
<dbReference type="InterPro" id="IPR007387">
    <property type="entry name" value="TRAP_DctQ"/>
</dbReference>
<gene>
    <name evidence="12" type="ordered locus">A2cp1_3083</name>
</gene>
<evidence type="ECO:0000256" key="7">
    <source>
        <dbReference type="ARBA" id="ARBA00023136"/>
    </source>
</evidence>
<feature type="transmembrane region" description="Helical" evidence="10">
    <location>
        <begin position="89"/>
        <end position="111"/>
    </location>
</feature>
<keyword evidence="3" id="KW-1003">Cell membrane</keyword>
<evidence type="ECO:0000313" key="12">
    <source>
        <dbReference type="EMBL" id="ACL66418.1"/>
    </source>
</evidence>
<dbReference type="InterPro" id="IPR055348">
    <property type="entry name" value="DctQ"/>
</dbReference>
<reference evidence="12" key="1">
    <citation type="submission" date="2009-01" db="EMBL/GenBank/DDBJ databases">
        <title>Complete sequence of Anaeromyxobacter dehalogenans 2CP-1.</title>
        <authorList>
            <consortium name="US DOE Joint Genome Institute"/>
            <person name="Lucas S."/>
            <person name="Copeland A."/>
            <person name="Lapidus A."/>
            <person name="Glavina del Rio T."/>
            <person name="Dalin E."/>
            <person name="Tice H."/>
            <person name="Bruce D."/>
            <person name="Goodwin L."/>
            <person name="Pitluck S."/>
            <person name="Saunders E."/>
            <person name="Brettin T."/>
            <person name="Detter J.C."/>
            <person name="Han C."/>
            <person name="Larimer F."/>
            <person name="Land M."/>
            <person name="Hauser L."/>
            <person name="Kyrpides N."/>
            <person name="Ovchinnikova G."/>
            <person name="Beliaev A.S."/>
            <person name="Richardson P."/>
        </authorList>
    </citation>
    <scope>NUCLEOTIDE SEQUENCE</scope>
    <source>
        <strain evidence="12">2CP-1</strain>
    </source>
</reference>
<keyword evidence="6 10" id="KW-1133">Transmembrane helix</keyword>
<dbReference type="Proteomes" id="UP000007089">
    <property type="component" value="Chromosome"/>
</dbReference>
<evidence type="ECO:0000256" key="6">
    <source>
        <dbReference type="ARBA" id="ARBA00022989"/>
    </source>
</evidence>
<dbReference type="Pfam" id="PF04290">
    <property type="entry name" value="DctQ"/>
    <property type="match status" value="1"/>
</dbReference>
<dbReference type="KEGG" id="acp:A2cp1_3083"/>
<feature type="region of interest" description="Disordered" evidence="9">
    <location>
        <begin position="204"/>
        <end position="224"/>
    </location>
</feature>
<feature type="transmembrane region" description="Helical" evidence="10">
    <location>
        <begin position="12"/>
        <end position="32"/>
    </location>
</feature>
<evidence type="ECO:0000313" key="13">
    <source>
        <dbReference type="Proteomes" id="UP000007089"/>
    </source>
</evidence>
<evidence type="ECO:0000256" key="4">
    <source>
        <dbReference type="ARBA" id="ARBA00022519"/>
    </source>
</evidence>
<organism evidence="12 13">
    <name type="scientific">Anaeromyxobacter dehalogenans (strain ATCC BAA-258 / DSM 21875 / 2CP-1)</name>
    <dbReference type="NCBI Taxonomy" id="455488"/>
    <lineage>
        <taxon>Bacteria</taxon>
        <taxon>Pseudomonadati</taxon>
        <taxon>Myxococcota</taxon>
        <taxon>Myxococcia</taxon>
        <taxon>Myxococcales</taxon>
        <taxon>Cystobacterineae</taxon>
        <taxon>Anaeromyxobacteraceae</taxon>
        <taxon>Anaeromyxobacter</taxon>
    </lineage>
</organism>
<keyword evidence="4" id="KW-0997">Cell inner membrane</keyword>
<evidence type="ECO:0000256" key="3">
    <source>
        <dbReference type="ARBA" id="ARBA00022475"/>
    </source>
</evidence>
<dbReference type="PANTHER" id="PTHR35011">
    <property type="entry name" value="2,3-DIKETO-L-GULONATE TRAP TRANSPORTER SMALL PERMEASE PROTEIN YIAM"/>
    <property type="match status" value="1"/>
</dbReference>
<keyword evidence="13" id="KW-1185">Reference proteome</keyword>
<dbReference type="GO" id="GO:0005886">
    <property type="term" value="C:plasma membrane"/>
    <property type="evidence" value="ECO:0007669"/>
    <property type="project" value="UniProtKB-SubCell"/>
</dbReference>
<dbReference type="AlphaFoldDB" id="B8JG15"/>
<feature type="domain" description="Tripartite ATP-independent periplasmic transporters DctQ component" evidence="11">
    <location>
        <begin position="26"/>
        <end position="159"/>
    </location>
</feature>
<dbReference type="EMBL" id="CP001359">
    <property type="protein sequence ID" value="ACL66418.1"/>
    <property type="molecule type" value="Genomic_DNA"/>
</dbReference>
<evidence type="ECO:0000256" key="10">
    <source>
        <dbReference type="SAM" id="Phobius"/>
    </source>
</evidence>
<proteinExistence type="inferred from homology"/>
<evidence type="ECO:0000256" key="2">
    <source>
        <dbReference type="ARBA" id="ARBA00022448"/>
    </source>
</evidence>
<comment type="similarity">
    <text evidence="8">Belongs to the TRAP transporter small permease family.</text>
</comment>
<feature type="transmembrane region" description="Helical" evidence="10">
    <location>
        <begin position="52"/>
        <end position="68"/>
    </location>
</feature>
<dbReference type="PANTHER" id="PTHR35011:SF4">
    <property type="entry name" value="SLL1102 PROTEIN"/>
    <property type="match status" value="1"/>
</dbReference>
<evidence type="ECO:0000259" key="11">
    <source>
        <dbReference type="Pfam" id="PF04290"/>
    </source>
</evidence>
<dbReference type="RefSeq" id="WP_012634143.1">
    <property type="nucleotide sequence ID" value="NC_011891.1"/>
</dbReference>
<accession>B8JG15</accession>
<evidence type="ECO:0000256" key="5">
    <source>
        <dbReference type="ARBA" id="ARBA00022692"/>
    </source>
</evidence>
<comment type="subcellular location">
    <subcellularLocation>
        <location evidence="1">Cell inner membrane</location>
        <topology evidence="1">Multi-pass membrane protein</topology>
    </subcellularLocation>
</comment>
<name>B8JG15_ANAD2</name>
<keyword evidence="7 10" id="KW-0472">Membrane</keyword>
<evidence type="ECO:0000256" key="8">
    <source>
        <dbReference type="ARBA" id="ARBA00038436"/>
    </source>
</evidence>
<evidence type="ECO:0000256" key="9">
    <source>
        <dbReference type="SAM" id="MobiDB-lite"/>
    </source>
</evidence>
<evidence type="ECO:0000256" key="1">
    <source>
        <dbReference type="ARBA" id="ARBA00004429"/>
    </source>
</evidence>
<sequence length="224" mass="24375">MQRLLLAVDRLSTAVGQAFAWLIVAITGLVTWEVFSRKFLDAPHAWAFDAQIMMYGVLFMMAGAYTLAKSGHVRGDVLYGFFPPRVQAGLDLVLYVAFFVPGVLAMVYAGWTYAAESFAIREHSTITVDGPPIYPFKAAIPLAGGLLLLQGAVEIVRCLACLRAGEWPSRTQDVEEVDVDKLKELVHVKDEDLAALDALVVRREGGAAGPGDEPPEAGRKDTRP</sequence>